<comment type="function">
    <text evidence="2">Plays an essential role in initiation of the G0 program by preventing the degradation of specific nutrient-regulated mRNAs via the 5'-3' mRNA decay pathway.</text>
</comment>
<dbReference type="Pfam" id="PF04667">
    <property type="entry name" value="Endosulfine"/>
    <property type="match status" value="1"/>
</dbReference>
<evidence type="ECO:0000256" key="1">
    <source>
        <dbReference type="ARBA" id="ARBA00010520"/>
    </source>
</evidence>
<feature type="compositionally biased region" description="Polar residues" evidence="3">
    <location>
        <begin position="83"/>
        <end position="93"/>
    </location>
</feature>
<sequence>MDPPKTSELTTEKNKHLLTLYGIVPSKGNLLYHQLERRKYFDSGDFALAQAHRSSDIGTVTTGSEYPIRRDISDPSSSVTSSGNLDDNANQHSPTEKKTGELKLTSHSHLQQEMEAQ</sequence>
<organism evidence="4 5">
    <name type="scientific">Fusarium venenatum</name>
    <dbReference type="NCBI Taxonomy" id="56646"/>
    <lineage>
        <taxon>Eukaryota</taxon>
        <taxon>Fungi</taxon>
        <taxon>Dikarya</taxon>
        <taxon>Ascomycota</taxon>
        <taxon>Pezizomycotina</taxon>
        <taxon>Sordariomycetes</taxon>
        <taxon>Hypocreomycetidae</taxon>
        <taxon>Hypocreales</taxon>
        <taxon>Nectriaceae</taxon>
        <taxon>Fusarium</taxon>
    </lineage>
</organism>
<dbReference type="OrthoDB" id="5949865at2759"/>
<dbReference type="AlphaFoldDB" id="A0A2L2U025"/>
<name>A0A2L2U025_9HYPO</name>
<evidence type="ECO:0000256" key="2">
    <source>
        <dbReference type="RuleBase" id="RU363120"/>
    </source>
</evidence>
<dbReference type="InterPro" id="IPR006760">
    <property type="entry name" value="Endosulphine"/>
</dbReference>
<dbReference type="Proteomes" id="UP000245910">
    <property type="component" value="Chromosome III"/>
</dbReference>
<dbReference type="STRING" id="56646.A0A2L2U025"/>
<evidence type="ECO:0000313" key="5">
    <source>
        <dbReference type="Proteomes" id="UP000245910"/>
    </source>
</evidence>
<protein>
    <recommendedName>
        <fullName evidence="2">mRNA stability protein</fullName>
    </recommendedName>
</protein>
<reference evidence="5" key="1">
    <citation type="submission" date="2014-10" db="EMBL/GenBank/DDBJ databases">
        <authorList>
            <person name="King R."/>
        </authorList>
    </citation>
    <scope>NUCLEOTIDE SEQUENCE [LARGE SCALE GENOMIC DNA]</scope>
    <source>
        <strain evidence="5">A3/5</strain>
    </source>
</reference>
<dbReference type="EMBL" id="LN649231">
    <property type="protein sequence ID" value="CEI70936.1"/>
    <property type="molecule type" value="Genomic_DNA"/>
</dbReference>
<keyword evidence="5" id="KW-1185">Reference proteome</keyword>
<proteinExistence type="inferred from homology"/>
<accession>A0A2L2U025</accession>
<evidence type="ECO:0000256" key="3">
    <source>
        <dbReference type="SAM" id="MobiDB-lite"/>
    </source>
</evidence>
<feature type="region of interest" description="Disordered" evidence="3">
    <location>
        <begin position="53"/>
        <end position="117"/>
    </location>
</feature>
<evidence type="ECO:0000313" key="4">
    <source>
        <dbReference type="EMBL" id="CEI70936.1"/>
    </source>
</evidence>
<comment type="similarity">
    <text evidence="1 2">Belongs to the endosulfine family.</text>
</comment>